<name>A0A8D3CDT1_SCOMX</name>
<comment type="cofactor">
    <cofactor evidence="9">
        <name>Ca(2+)</name>
        <dbReference type="ChEBI" id="CHEBI:29108"/>
    </cofactor>
    <text evidence="9">Binds 1 Ca(2+) ion per subunit.</text>
</comment>
<comment type="catalytic activity">
    <reaction evidence="7">
        <text>L-glutaminyl-[protein] + L-lysyl-[protein] = [protein]-L-lysyl-N(6)-5-L-glutamyl-[protein] + NH4(+)</text>
        <dbReference type="Rhea" id="RHEA:54816"/>
        <dbReference type="Rhea" id="RHEA-COMP:9752"/>
        <dbReference type="Rhea" id="RHEA-COMP:10207"/>
        <dbReference type="Rhea" id="RHEA-COMP:14005"/>
        <dbReference type="ChEBI" id="CHEBI:28938"/>
        <dbReference type="ChEBI" id="CHEBI:29969"/>
        <dbReference type="ChEBI" id="CHEBI:30011"/>
        <dbReference type="ChEBI" id="CHEBI:138370"/>
        <dbReference type="EC" id="2.3.2.13"/>
    </reaction>
</comment>
<keyword evidence="5" id="KW-0012">Acyltransferase</keyword>
<evidence type="ECO:0000256" key="8">
    <source>
        <dbReference type="PIRSR" id="PIRSR000459-1"/>
    </source>
</evidence>
<keyword evidence="4 9" id="KW-0106">Calcium</keyword>
<dbReference type="FunFam" id="3.90.260.10:FF:000001">
    <property type="entry name" value="Protein-glutamine gamma-glutamyltransferase 2"/>
    <property type="match status" value="1"/>
</dbReference>
<evidence type="ECO:0000256" key="6">
    <source>
        <dbReference type="ARBA" id="ARBA00024222"/>
    </source>
</evidence>
<dbReference type="PIRSF" id="PIRSF000459">
    <property type="entry name" value="TGM_EBP42"/>
    <property type="match status" value="1"/>
</dbReference>
<evidence type="ECO:0000256" key="2">
    <source>
        <dbReference type="ARBA" id="ARBA00022679"/>
    </source>
</evidence>
<dbReference type="InterPro" id="IPR036238">
    <property type="entry name" value="Transglutaminase_C_sf"/>
</dbReference>
<dbReference type="InterPro" id="IPR008958">
    <property type="entry name" value="Transglutaminase_C"/>
</dbReference>
<dbReference type="Ensembl" id="ENSSMAT00000077347.1">
    <property type="protein sequence ID" value="ENSSMAP00000045439.1"/>
    <property type="gene ID" value="ENSSMAG00000007732.2"/>
</dbReference>
<dbReference type="InterPro" id="IPR038765">
    <property type="entry name" value="Papain-like_cys_pep_sf"/>
</dbReference>
<dbReference type="FunFam" id="2.60.40.10:FF:000171">
    <property type="entry name" value="protein-glutamine gamma-glutamyltransferase 6"/>
    <property type="match status" value="1"/>
</dbReference>
<sequence>TFFPLHPALLVSVPRPEYLDIFDVDMMRRPDESNKMQHHTAFYSSDQLVVRRGQEFQVNITFNRPYDPARDKIAVEFVIGELSRFNTISVWGGSIIEFDKTVTMGITPTANCIVGKYHMYVAVSTPFGIRRTRKDHSRDLYILFNPWVADDAVFLDDEPEREECVMSEMGLIFHGSSDDVSERNWNYGQFNYGILDACLYIMDRAEMPITDRGDPIKISRKASAMLNSRDDEGVLVGSWSGDYTYGVAPTSWTGSTDILLGYASSKMPVCYAQCWVYAAVFNTFLRCLGIPSRVVTNFYSAHDNDGNLKTDIILDDNGRIDRNLTRDSIWNYHCWNECFMSRPDLPPGFGGWQVVDATPQETSDGMYRCGPASVKAIKHGQICFPFDAAFVFAEVNSDVVFYSRSRDGTMEPVKVNRTHVGRMVLTKTPGEMTRRDITDQYKFSEGSAEERTVLEKAEEYGCKREKSNPPPADVDLVLPTLEVSVGDDFSFSLELVNRSDQQRTVDAYISGSVVFYTGVTSSEFLFMTPTVEIEPNKSVKELVEVQSKSYMKQLVEQANLHFIVTGKVKETGQIVTAMKVPGGRLHSHGRTRDHAAQIQILQVSWLCVAQFQLIWHHIRTPKINNILSNNSNFPGFSLIAGGSSLTWTEFFIPLRAGSTRVIATLDCPSLRQVLGQATITIEP</sequence>
<dbReference type="SUPFAM" id="SSF49309">
    <property type="entry name" value="Transglutaminase, two C-terminal domains"/>
    <property type="match status" value="2"/>
</dbReference>
<dbReference type="InterPro" id="IPR023608">
    <property type="entry name" value="Transglutaminase_animal"/>
</dbReference>
<evidence type="ECO:0000256" key="9">
    <source>
        <dbReference type="PIRSR" id="PIRSR000459-2"/>
    </source>
</evidence>
<feature type="active site" evidence="8">
    <location>
        <position position="274"/>
    </location>
</feature>
<proteinExistence type="inferred from homology"/>
<reference evidence="11" key="1">
    <citation type="submission" date="2023-05" db="EMBL/GenBank/DDBJ databases">
        <title>High-quality long-read genome of Scophthalmus maximus.</title>
        <authorList>
            <person name="Lien S."/>
            <person name="Martinez P."/>
        </authorList>
    </citation>
    <scope>NUCLEOTIDE SEQUENCE [LARGE SCALE GENOMIC DNA]</scope>
</reference>
<dbReference type="GO" id="GO:0003810">
    <property type="term" value="F:protein-glutamine gamma-glutamyltransferase activity"/>
    <property type="evidence" value="ECO:0007669"/>
    <property type="project" value="UniProtKB-EC"/>
</dbReference>
<comment type="similarity">
    <text evidence="1">Belongs to the transglutaminase superfamily. Transglutaminase family.</text>
</comment>
<accession>A0A8D3CDT1</accession>
<dbReference type="PANTHER" id="PTHR11590">
    <property type="entry name" value="PROTEIN-GLUTAMINE GAMMA-GLUTAMYLTRANSFERASE"/>
    <property type="match status" value="1"/>
</dbReference>
<dbReference type="InterPro" id="IPR001102">
    <property type="entry name" value="Transglutaminase_N"/>
</dbReference>
<dbReference type="PANTHER" id="PTHR11590:SF42">
    <property type="entry name" value="COAGULATION FACTOR XIII A CHAIN"/>
    <property type="match status" value="1"/>
</dbReference>
<feature type="active site" evidence="8">
    <location>
        <position position="356"/>
    </location>
</feature>
<gene>
    <name evidence="11" type="primary">f13a1b</name>
</gene>
<feature type="binding site" evidence="9">
    <location>
        <position position="445"/>
    </location>
    <ligand>
        <name>Ca(2+)</name>
        <dbReference type="ChEBI" id="CHEBI:29108"/>
    </ligand>
</feature>
<evidence type="ECO:0000256" key="3">
    <source>
        <dbReference type="ARBA" id="ARBA00022723"/>
    </source>
</evidence>
<dbReference type="Gene3D" id="3.90.260.10">
    <property type="entry name" value="Transglutaminase-like"/>
    <property type="match status" value="1"/>
</dbReference>
<reference evidence="11" key="2">
    <citation type="submission" date="2025-08" db="UniProtKB">
        <authorList>
            <consortium name="Ensembl"/>
        </authorList>
    </citation>
    <scope>IDENTIFICATION</scope>
</reference>
<dbReference type="GeneTree" id="ENSGT01050000244939"/>
<dbReference type="InterPro" id="IPR036985">
    <property type="entry name" value="Transglutaminase-like_sf"/>
</dbReference>
<dbReference type="GO" id="GO:0072378">
    <property type="term" value="P:blood coagulation, fibrin clot formation"/>
    <property type="evidence" value="ECO:0007669"/>
    <property type="project" value="TreeGrafter"/>
</dbReference>
<dbReference type="InterPro" id="IPR013783">
    <property type="entry name" value="Ig-like_fold"/>
</dbReference>
<feature type="domain" description="Transglutaminase-like" evidence="10">
    <location>
        <begin position="266"/>
        <end position="359"/>
    </location>
</feature>
<dbReference type="InterPro" id="IPR002931">
    <property type="entry name" value="Transglutaminase-like"/>
</dbReference>
<dbReference type="SMART" id="SM00460">
    <property type="entry name" value="TGc"/>
    <property type="match status" value="1"/>
</dbReference>
<dbReference type="SUPFAM" id="SSF81296">
    <property type="entry name" value="E set domains"/>
    <property type="match status" value="1"/>
</dbReference>
<evidence type="ECO:0000256" key="5">
    <source>
        <dbReference type="ARBA" id="ARBA00023315"/>
    </source>
</evidence>
<dbReference type="Pfam" id="PF01841">
    <property type="entry name" value="Transglut_core"/>
    <property type="match status" value="1"/>
</dbReference>
<dbReference type="GO" id="GO:0046872">
    <property type="term" value="F:metal ion binding"/>
    <property type="evidence" value="ECO:0007669"/>
    <property type="project" value="UniProtKB-KW"/>
</dbReference>
<keyword evidence="2" id="KW-0808">Transferase</keyword>
<dbReference type="Pfam" id="PF00927">
    <property type="entry name" value="Transglut_C"/>
    <property type="match status" value="1"/>
</dbReference>
<evidence type="ECO:0000259" key="10">
    <source>
        <dbReference type="SMART" id="SM00460"/>
    </source>
</evidence>
<dbReference type="Pfam" id="PF00868">
    <property type="entry name" value="Transglut_N"/>
    <property type="match status" value="1"/>
</dbReference>
<evidence type="ECO:0000313" key="12">
    <source>
        <dbReference type="Proteomes" id="UP000694558"/>
    </source>
</evidence>
<evidence type="ECO:0000256" key="4">
    <source>
        <dbReference type="ARBA" id="ARBA00022837"/>
    </source>
</evidence>
<feature type="binding site" evidence="9">
    <location>
        <position position="398"/>
    </location>
    <ligand>
        <name>Ca(2+)</name>
        <dbReference type="ChEBI" id="CHEBI:29108"/>
    </ligand>
</feature>
<feature type="binding site" evidence="9">
    <location>
        <position position="396"/>
    </location>
    <ligand>
        <name>Ca(2+)</name>
        <dbReference type="ChEBI" id="CHEBI:29108"/>
    </ligand>
</feature>
<evidence type="ECO:0000256" key="1">
    <source>
        <dbReference type="ARBA" id="ARBA00005968"/>
    </source>
</evidence>
<dbReference type="InterPro" id="IPR014756">
    <property type="entry name" value="Ig_E-set"/>
</dbReference>
<evidence type="ECO:0000313" key="11">
    <source>
        <dbReference type="Ensembl" id="ENSSMAP00000045439.1"/>
    </source>
</evidence>
<dbReference type="GO" id="GO:0007399">
    <property type="term" value="P:nervous system development"/>
    <property type="evidence" value="ECO:0007669"/>
    <property type="project" value="UniProtKB-ARBA"/>
</dbReference>
<keyword evidence="3 9" id="KW-0479">Metal-binding</keyword>
<dbReference type="InterPro" id="IPR050779">
    <property type="entry name" value="Transglutaminase"/>
</dbReference>
<dbReference type="Proteomes" id="UP000694558">
    <property type="component" value="Chromosome 2"/>
</dbReference>
<dbReference type="SUPFAM" id="SSF54001">
    <property type="entry name" value="Cysteine proteinases"/>
    <property type="match status" value="1"/>
</dbReference>
<feature type="binding site" evidence="9">
    <location>
        <position position="450"/>
    </location>
    <ligand>
        <name>Ca(2+)</name>
        <dbReference type="ChEBI" id="CHEBI:29108"/>
    </ligand>
</feature>
<dbReference type="EC" id="2.3.2.13" evidence="6"/>
<evidence type="ECO:0000256" key="7">
    <source>
        <dbReference type="ARBA" id="ARBA00051843"/>
    </source>
</evidence>
<feature type="active site" evidence="8">
    <location>
        <position position="333"/>
    </location>
</feature>
<organism evidence="11 12">
    <name type="scientific">Scophthalmus maximus</name>
    <name type="common">Turbot</name>
    <name type="synonym">Psetta maxima</name>
    <dbReference type="NCBI Taxonomy" id="52904"/>
    <lineage>
        <taxon>Eukaryota</taxon>
        <taxon>Metazoa</taxon>
        <taxon>Chordata</taxon>
        <taxon>Craniata</taxon>
        <taxon>Vertebrata</taxon>
        <taxon>Euteleostomi</taxon>
        <taxon>Actinopterygii</taxon>
        <taxon>Neopterygii</taxon>
        <taxon>Teleostei</taxon>
        <taxon>Neoteleostei</taxon>
        <taxon>Acanthomorphata</taxon>
        <taxon>Carangaria</taxon>
        <taxon>Pleuronectiformes</taxon>
        <taxon>Pleuronectoidei</taxon>
        <taxon>Scophthalmidae</taxon>
        <taxon>Scophthalmus</taxon>
    </lineage>
</organism>
<dbReference type="Gene3D" id="2.60.40.10">
    <property type="entry name" value="Immunoglobulins"/>
    <property type="match status" value="2"/>
</dbReference>
<dbReference type="AlphaFoldDB" id="A0A8D3CDT1"/>
<protein>
    <recommendedName>
        <fullName evidence="6">protein-glutamine gamma-glutamyltransferase</fullName>
        <ecNumber evidence="6">2.3.2.13</ecNumber>
    </recommendedName>
</protein>